<organism evidence="9 10">
    <name type="scientific">Papaver somniferum</name>
    <name type="common">Opium poppy</name>
    <dbReference type="NCBI Taxonomy" id="3469"/>
    <lineage>
        <taxon>Eukaryota</taxon>
        <taxon>Viridiplantae</taxon>
        <taxon>Streptophyta</taxon>
        <taxon>Embryophyta</taxon>
        <taxon>Tracheophyta</taxon>
        <taxon>Spermatophyta</taxon>
        <taxon>Magnoliopsida</taxon>
        <taxon>Ranunculales</taxon>
        <taxon>Papaveraceae</taxon>
        <taxon>Papaveroideae</taxon>
        <taxon>Papaver</taxon>
    </lineage>
</organism>
<keyword evidence="3" id="KW-0413">Isomerase</keyword>
<feature type="binding site" evidence="6">
    <location>
        <position position="207"/>
    </location>
    <ligand>
        <name>substrate</name>
    </ligand>
</feature>
<comment type="catalytic activity">
    <reaction evidence="4">
        <text>a uridine in tRNA = a pseudouridine in tRNA</text>
        <dbReference type="Rhea" id="RHEA:54572"/>
        <dbReference type="Rhea" id="RHEA-COMP:13339"/>
        <dbReference type="Rhea" id="RHEA-COMP:13934"/>
        <dbReference type="ChEBI" id="CHEBI:65314"/>
        <dbReference type="ChEBI" id="CHEBI:65315"/>
    </reaction>
</comment>
<proteinExistence type="inferred from homology"/>
<keyword evidence="2" id="KW-0819">tRNA processing</keyword>
<evidence type="ECO:0000256" key="3">
    <source>
        <dbReference type="ARBA" id="ARBA00023235"/>
    </source>
</evidence>
<sequence length="525" mass="59666">MAISSCLRLPLSPSSWLIRTPSFSSPFQFPIPNYNLNSNRRLYLIPRFYCSSSLDQLVDILPPTTITTSTGLKWESFRKKKVVMRVGYVGTDYKGLQIQRQETSAMTIEGELEKAIFKAGGIRESNYGDLQKIGWGRSSRTDKGVHSLSTTISLKMEIPENAWVDDPWGIALANYVNSNLPNNVKVFSILPSQRSFDARRECSIRKYTYLLPVEVIGIKSNCSSEEIDHHLSEFNSILNSFEGEHPFHNYTIRSQYRTQPAGGKVAKKRRPKTSNKASDCNSVKIDIVEKGVVDGAIASSKDSDEQSDDIVEISEDVLQVPGSVQPTRARWLHEPDESDKIGAAHFRKIHVCSCGEVEKMQAKSYIEINIVGESFMLHQIRKMVGTAVAVKRKLLPRDIMVLSLNKFTRFILPIAPSEVLILRGNQFTVINRNGNATRPELKTLVESEEILKGVDNFYKYQLLPQLSQFLEPSQSPWKQWVEILDANTGMPDSEMEDVRNAWKAWKQSFRRTDSYKPPRRFLTTY</sequence>
<evidence type="ECO:0000259" key="8">
    <source>
        <dbReference type="Pfam" id="PF01416"/>
    </source>
</evidence>
<dbReference type="PANTHER" id="PTHR11142">
    <property type="entry name" value="PSEUDOURIDYLATE SYNTHASE"/>
    <property type="match status" value="1"/>
</dbReference>
<dbReference type="FunFam" id="3.30.70.580:FF:000002">
    <property type="entry name" value="tRNA pseudouridine synthase"/>
    <property type="match status" value="1"/>
</dbReference>
<dbReference type="GO" id="GO:0031119">
    <property type="term" value="P:tRNA pseudouridine synthesis"/>
    <property type="evidence" value="ECO:0007669"/>
    <property type="project" value="InterPro"/>
</dbReference>
<dbReference type="Gene3D" id="3.30.70.660">
    <property type="entry name" value="Pseudouridine synthase I, catalytic domain, C-terminal subdomain"/>
    <property type="match status" value="1"/>
</dbReference>
<dbReference type="SUPFAM" id="SSF55120">
    <property type="entry name" value="Pseudouridine synthase"/>
    <property type="match status" value="2"/>
</dbReference>
<dbReference type="AlphaFoldDB" id="A0A4Y7JSW8"/>
<dbReference type="STRING" id="3469.A0A4Y7JSW8"/>
<comment type="similarity">
    <text evidence="1">Belongs to the tRNA pseudouridine synthase TruA family.</text>
</comment>
<dbReference type="PANTHER" id="PTHR11142:SF9">
    <property type="entry name" value="TRNA PSEUDOURIDINE SYNTHASE-RELATED"/>
    <property type="match status" value="1"/>
</dbReference>
<evidence type="ECO:0000256" key="1">
    <source>
        <dbReference type="ARBA" id="ARBA00009375"/>
    </source>
</evidence>
<dbReference type="InterPro" id="IPR041708">
    <property type="entry name" value="PUS1/PUS2-like"/>
</dbReference>
<dbReference type="CDD" id="cd02568">
    <property type="entry name" value="PseudoU_synth_PUS1_PUS2"/>
    <property type="match status" value="1"/>
</dbReference>
<dbReference type="EMBL" id="CM010719">
    <property type="protein sequence ID" value="RZC63122.1"/>
    <property type="molecule type" value="Genomic_DNA"/>
</dbReference>
<reference evidence="9 10" key="1">
    <citation type="journal article" date="2018" name="Science">
        <title>The opium poppy genome and morphinan production.</title>
        <authorList>
            <person name="Guo L."/>
            <person name="Winzer T."/>
            <person name="Yang X."/>
            <person name="Li Y."/>
            <person name="Ning Z."/>
            <person name="He Z."/>
            <person name="Teodor R."/>
            <person name="Lu Y."/>
            <person name="Bowser T.A."/>
            <person name="Graham I.A."/>
            <person name="Ye K."/>
        </authorList>
    </citation>
    <scope>NUCLEOTIDE SEQUENCE [LARGE SCALE GENOMIC DNA]</scope>
    <source>
        <strain evidence="10">cv. HN1</strain>
        <tissue evidence="9">Leaves</tissue>
    </source>
</reference>
<dbReference type="OrthoDB" id="10256309at2759"/>
<name>A0A4Y7JSW8_PAPSO</name>
<evidence type="ECO:0000256" key="5">
    <source>
        <dbReference type="PIRSR" id="PIRSR641708-1"/>
    </source>
</evidence>
<feature type="domain" description="Pseudouridine synthase I TruA alpha/beta" evidence="8">
    <location>
        <begin position="346"/>
        <end position="408"/>
    </location>
</feature>
<dbReference type="Gene3D" id="3.30.70.580">
    <property type="entry name" value="Pseudouridine synthase I, catalytic domain, N-terminal subdomain"/>
    <property type="match status" value="1"/>
</dbReference>
<dbReference type="Pfam" id="PF01416">
    <property type="entry name" value="PseudoU_synth_1"/>
    <property type="match status" value="1"/>
</dbReference>
<evidence type="ECO:0000313" key="9">
    <source>
        <dbReference type="EMBL" id="RZC63122.1"/>
    </source>
</evidence>
<accession>A0A4Y7JSW8</accession>
<evidence type="ECO:0000256" key="2">
    <source>
        <dbReference type="ARBA" id="ARBA00022694"/>
    </source>
</evidence>
<dbReference type="InterPro" id="IPR020094">
    <property type="entry name" value="TruA/RsuA/RluB/E/F_N"/>
</dbReference>
<evidence type="ECO:0000256" key="6">
    <source>
        <dbReference type="PIRSR" id="PIRSR641708-2"/>
    </source>
</evidence>
<dbReference type="GO" id="GO:0003723">
    <property type="term" value="F:RNA binding"/>
    <property type="evidence" value="ECO:0007669"/>
    <property type="project" value="InterPro"/>
</dbReference>
<dbReference type="GO" id="GO:0005634">
    <property type="term" value="C:nucleus"/>
    <property type="evidence" value="ECO:0007669"/>
    <property type="project" value="TreeGrafter"/>
</dbReference>
<dbReference type="InterPro" id="IPR020097">
    <property type="entry name" value="PsdUridine_synth_TruA_a/b_dom"/>
</dbReference>
<dbReference type="Proteomes" id="UP000316621">
    <property type="component" value="Chromosome 5"/>
</dbReference>
<dbReference type="InterPro" id="IPR001406">
    <property type="entry name" value="PsdUridine_synth_TruA"/>
</dbReference>
<keyword evidence="10" id="KW-1185">Reference proteome</keyword>
<evidence type="ECO:0000256" key="7">
    <source>
        <dbReference type="SAM" id="MobiDB-lite"/>
    </source>
</evidence>
<evidence type="ECO:0000256" key="4">
    <source>
        <dbReference type="ARBA" id="ARBA00036943"/>
    </source>
</evidence>
<dbReference type="GO" id="GO:0009982">
    <property type="term" value="F:pseudouridine synthase activity"/>
    <property type="evidence" value="ECO:0007669"/>
    <property type="project" value="InterPro"/>
</dbReference>
<dbReference type="GO" id="GO:1990481">
    <property type="term" value="P:mRNA pseudouridine synthesis"/>
    <property type="evidence" value="ECO:0007669"/>
    <property type="project" value="TreeGrafter"/>
</dbReference>
<dbReference type="Gramene" id="RZC63122">
    <property type="protein sequence ID" value="RZC63122"/>
    <property type="gene ID" value="C5167_024870"/>
</dbReference>
<evidence type="ECO:0000313" key="10">
    <source>
        <dbReference type="Proteomes" id="UP000316621"/>
    </source>
</evidence>
<dbReference type="InterPro" id="IPR020095">
    <property type="entry name" value="PsdUridine_synth_TruA_C"/>
</dbReference>
<dbReference type="InterPro" id="IPR020103">
    <property type="entry name" value="PsdUridine_synth_cat_dom_sf"/>
</dbReference>
<feature type="region of interest" description="Disordered" evidence="7">
    <location>
        <begin position="258"/>
        <end position="278"/>
    </location>
</feature>
<dbReference type="OMA" id="VIGIKSH"/>
<protein>
    <recommendedName>
        <fullName evidence="8">Pseudouridine synthase I TruA alpha/beta domain-containing protein</fullName>
    </recommendedName>
</protein>
<gene>
    <name evidence="9" type="ORF">C5167_024870</name>
</gene>
<feature type="active site" description="Nucleophile" evidence="5">
    <location>
        <position position="142"/>
    </location>
</feature>